<evidence type="ECO:0000259" key="1">
    <source>
        <dbReference type="PROSITE" id="PS51186"/>
    </source>
</evidence>
<accession>A0ABV9PIR8</accession>
<feature type="domain" description="N-acetyltransferase" evidence="1">
    <location>
        <begin position="4"/>
        <end position="154"/>
    </location>
</feature>
<evidence type="ECO:0000313" key="2">
    <source>
        <dbReference type="EMBL" id="MFC4748710.1"/>
    </source>
</evidence>
<comment type="caution">
    <text evidence="2">The sequence shown here is derived from an EMBL/GenBank/DDBJ whole genome shotgun (WGS) entry which is preliminary data.</text>
</comment>
<gene>
    <name evidence="2" type="ORF">ACFO5S_14740</name>
</gene>
<dbReference type="SUPFAM" id="SSF55729">
    <property type="entry name" value="Acyl-CoA N-acyltransferases (Nat)"/>
    <property type="match status" value="1"/>
</dbReference>
<dbReference type="RefSeq" id="WP_213258677.1">
    <property type="nucleotide sequence ID" value="NZ_JAGYWA010000005.1"/>
</dbReference>
<reference evidence="3" key="1">
    <citation type="journal article" date="2019" name="Int. J. Syst. Evol. Microbiol.">
        <title>The Global Catalogue of Microorganisms (GCM) 10K type strain sequencing project: providing services to taxonomists for standard genome sequencing and annotation.</title>
        <authorList>
            <consortium name="The Broad Institute Genomics Platform"/>
            <consortium name="The Broad Institute Genome Sequencing Center for Infectious Disease"/>
            <person name="Wu L."/>
            <person name="Ma J."/>
        </authorList>
    </citation>
    <scope>NUCLEOTIDE SEQUENCE [LARGE SCALE GENOMIC DNA]</scope>
    <source>
        <strain evidence="3">WYCCWR 13023</strain>
    </source>
</reference>
<dbReference type="Gene3D" id="3.40.630.30">
    <property type="match status" value="1"/>
</dbReference>
<sequence length="154" mass="18248">MKIIQKDKLSVEEKEVLRELWNKEYSVKLIYKTTEDFDFYLKGLLNINHYLLVDDSNQVNGWIYTFLREEEIWFGLILDHKIQGKGNGSVLLNEIKSKNTSLNGWVTDHENEIKQDGTFYKSPMQFYLKNGFAIIPEIRIENEKLSAVKINWKQ</sequence>
<name>A0ABV9PIR8_9FLAO</name>
<dbReference type="EMBL" id="JBHSGV010000005">
    <property type="protein sequence ID" value="MFC4748710.1"/>
    <property type="molecule type" value="Genomic_DNA"/>
</dbReference>
<dbReference type="PROSITE" id="PS51186">
    <property type="entry name" value="GNAT"/>
    <property type="match status" value="1"/>
</dbReference>
<organism evidence="2 3">
    <name type="scientific">Flavobacterium branchiicola</name>
    <dbReference type="NCBI Taxonomy" id="1114875"/>
    <lineage>
        <taxon>Bacteria</taxon>
        <taxon>Pseudomonadati</taxon>
        <taxon>Bacteroidota</taxon>
        <taxon>Flavobacteriia</taxon>
        <taxon>Flavobacteriales</taxon>
        <taxon>Flavobacteriaceae</taxon>
        <taxon>Flavobacterium</taxon>
    </lineage>
</organism>
<protein>
    <recommendedName>
        <fullName evidence="1">N-acetyltransferase domain-containing protein</fullName>
    </recommendedName>
</protein>
<proteinExistence type="predicted"/>
<dbReference type="InterPro" id="IPR016181">
    <property type="entry name" value="Acyl_CoA_acyltransferase"/>
</dbReference>
<evidence type="ECO:0000313" key="3">
    <source>
        <dbReference type="Proteomes" id="UP001595935"/>
    </source>
</evidence>
<keyword evidence="3" id="KW-1185">Reference proteome</keyword>
<dbReference type="Proteomes" id="UP001595935">
    <property type="component" value="Unassembled WGS sequence"/>
</dbReference>
<dbReference type="InterPro" id="IPR000182">
    <property type="entry name" value="GNAT_dom"/>
</dbReference>